<dbReference type="RefSeq" id="WP_250197003.1">
    <property type="nucleotide sequence ID" value="NZ_CP097636.1"/>
</dbReference>
<organism evidence="2 3">
    <name type="scientific">Aquincola tertiaricarbonis</name>
    <dbReference type="NCBI Taxonomy" id="391953"/>
    <lineage>
        <taxon>Bacteria</taxon>
        <taxon>Pseudomonadati</taxon>
        <taxon>Pseudomonadota</taxon>
        <taxon>Betaproteobacteria</taxon>
        <taxon>Burkholderiales</taxon>
        <taxon>Sphaerotilaceae</taxon>
        <taxon>Aquincola</taxon>
    </lineage>
</organism>
<dbReference type="InterPro" id="IPR007499">
    <property type="entry name" value="ERF_bacteria_virus"/>
</dbReference>
<protein>
    <submittedName>
        <fullName evidence="2">ERF family protein</fullName>
    </submittedName>
</protein>
<proteinExistence type="predicted"/>
<name>A0ABY4S5U0_AQUTE</name>
<evidence type="ECO:0000313" key="3">
    <source>
        <dbReference type="Proteomes" id="UP001056201"/>
    </source>
</evidence>
<dbReference type="Proteomes" id="UP001056201">
    <property type="component" value="Chromosome 2"/>
</dbReference>
<keyword evidence="3" id="KW-1185">Reference proteome</keyword>
<sequence>MNQVMERSDVTAIAHVDERPRALAVQHSPSSVDAGFALVQAAVARGASMDELTKLMELRAKLRAEAAEEAFVGAMASFKAEPLVIVKRKSVGYETKDGDWVGYQHAELSDVTAVVCPAMGKHGLSHRWDVQQAGDVITVTCIVTHRSGHSITVSMNGRPDNSGKKNAIQQIASTVSYLQRYTLMAATGTAAGGMDDDGRGAGEPGIGATPAPPPAAASDYPDDKFQQYLPDWRASIKAGKTTADKVIAKVESKARLSDEQKAQIRQAA</sequence>
<evidence type="ECO:0000256" key="1">
    <source>
        <dbReference type="SAM" id="MobiDB-lite"/>
    </source>
</evidence>
<gene>
    <name evidence="2" type="ORF">MW290_24715</name>
</gene>
<evidence type="ECO:0000313" key="2">
    <source>
        <dbReference type="EMBL" id="URI08783.1"/>
    </source>
</evidence>
<reference evidence="2" key="1">
    <citation type="submission" date="2022-05" db="EMBL/GenBank/DDBJ databases">
        <title>An RpoN-dependent PEP-CTERM gene is involved in floc formation of an Aquincola tertiaricarbonis strain.</title>
        <authorList>
            <person name="Qiu D."/>
            <person name="Xia M."/>
        </authorList>
    </citation>
    <scope>NUCLEOTIDE SEQUENCE</scope>
    <source>
        <strain evidence="2">RN12</strain>
    </source>
</reference>
<dbReference type="EMBL" id="CP097636">
    <property type="protein sequence ID" value="URI08783.1"/>
    <property type="molecule type" value="Genomic_DNA"/>
</dbReference>
<dbReference type="Pfam" id="PF04404">
    <property type="entry name" value="ERF"/>
    <property type="match status" value="1"/>
</dbReference>
<accession>A0ABY4S5U0</accession>
<feature type="region of interest" description="Disordered" evidence="1">
    <location>
        <begin position="192"/>
        <end position="223"/>
    </location>
</feature>